<feature type="domain" description="AAA+ ATPase" evidence="1">
    <location>
        <begin position="213"/>
        <end position="365"/>
    </location>
</feature>
<dbReference type="GO" id="GO:0004252">
    <property type="term" value="F:serine-type endopeptidase activity"/>
    <property type="evidence" value="ECO:0007669"/>
    <property type="project" value="InterPro"/>
</dbReference>
<dbReference type="AlphaFoldDB" id="A0A7W8LMP6"/>
<dbReference type="PANTHER" id="PTHR10046">
    <property type="entry name" value="ATP DEPENDENT LON PROTEASE FAMILY MEMBER"/>
    <property type="match status" value="1"/>
</dbReference>
<dbReference type="SUPFAM" id="SSF52540">
    <property type="entry name" value="P-loop containing nucleoside triphosphate hydrolases"/>
    <property type="match status" value="1"/>
</dbReference>
<dbReference type="Pfam" id="PF00004">
    <property type="entry name" value="AAA"/>
    <property type="match status" value="1"/>
</dbReference>
<dbReference type="GO" id="GO:0016887">
    <property type="term" value="F:ATP hydrolysis activity"/>
    <property type="evidence" value="ECO:0007669"/>
    <property type="project" value="InterPro"/>
</dbReference>
<dbReference type="InterPro" id="IPR027417">
    <property type="entry name" value="P-loop_NTPase"/>
</dbReference>
<gene>
    <name evidence="2" type="ORF">HNP76_002155</name>
</gene>
<dbReference type="InterPro" id="IPR003959">
    <property type="entry name" value="ATPase_AAA_core"/>
</dbReference>
<reference evidence="2 3" key="1">
    <citation type="submission" date="2020-08" db="EMBL/GenBank/DDBJ databases">
        <title>Genomic Encyclopedia of Type Strains, Phase IV (KMG-IV): sequencing the most valuable type-strain genomes for metagenomic binning, comparative biology and taxonomic classification.</title>
        <authorList>
            <person name="Goeker M."/>
        </authorList>
    </citation>
    <scope>NUCLEOTIDE SEQUENCE [LARGE SCALE GENOMIC DNA]</scope>
    <source>
        <strain evidence="2 3">DSM 103462</strain>
    </source>
</reference>
<evidence type="ECO:0000259" key="1">
    <source>
        <dbReference type="SMART" id="SM00382"/>
    </source>
</evidence>
<dbReference type="Proteomes" id="UP000518887">
    <property type="component" value="Unassembled WGS sequence"/>
</dbReference>
<keyword evidence="3" id="KW-1185">Reference proteome</keyword>
<dbReference type="GO" id="GO:0004176">
    <property type="term" value="F:ATP-dependent peptidase activity"/>
    <property type="evidence" value="ECO:0007669"/>
    <property type="project" value="InterPro"/>
</dbReference>
<dbReference type="GO" id="GO:0005524">
    <property type="term" value="F:ATP binding"/>
    <property type="evidence" value="ECO:0007669"/>
    <property type="project" value="InterPro"/>
</dbReference>
<dbReference type="EMBL" id="JACHFQ010000006">
    <property type="protein sequence ID" value="MBB5226774.1"/>
    <property type="molecule type" value="Genomic_DNA"/>
</dbReference>
<dbReference type="SMART" id="SM00382">
    <property type="entry name" value="AAA"/>
    <property type="match status" value="1"/>
</dbReference>
<evidence type="ECO:0000313" key="2">
    <source>
        <dbReference type="EMBL" id="MBB5226774.1"/>
    </source>
</evidence>
<name>A0A7W8LMP6_9SPIR</name>
<sequence>MLDTVEVKEFQDDYCLITIKYNTGAYIDYKIDIETLKNEDEDAPGRAIHAAISLGKQVFDFHREDGFTEELDYRSLIMTLAKVLDNYSELYMQEEAEEEEASSDLDESDEFDNLEYLNHLGELTKEQNKEPPLFDEEKFRRLYPSLDEKKENDLKIQKIHDALSGSPEYKEYTEEYIDGMQKIFDMYPNFKEYSDIFIPPKELLGIRTDRVIRMDNILIVGKPSCGKSSFVNRICEIYKNFYRISLGNGSVNFTLMGDDKGYDKSDCGDILRSMFKKDDAPIANPLVILDEIDKVSYSSGLASDFSGTFSILLEKNNAKYFSDNFFKVEVDASNINYIAIANDISGIPEHVLSRFPIKIFVRDYTEEEIETIVLDNQYREWIDKNKICVNAVPPVIPKKTRKLIFECSHGHPREVPAVLTRIAVKSIKNSFASFRLPEKAANEMRRLFDSGNQSKSRKIGF</sequence>
<dbReference type="InterPro" id="IPR003593">
    <property type="entry name" value="AAA+_ATPase"/>
</dbReference>
<dbReference type="RefSeq" id="WP_184660332.1">
    <property type="nucleotide sequence ID" value="NZ_CP031518.1"/>
</dbReference>
<proteinExistence type="predicted"/>
<accession>A0A7W8LMP6</accession>
<dbReference type="InterPro" id="IPR027065">
    <property type="entry name" value="Lon_Prtase"/>
</dbReference>
<organism evidence="2 3">
    <name type="scientific">Treponema ruminis</name>
    <dbReference type="NCBI Taxonomy" id="744515"/>
    <lineage>
        <taxon>Bacteria</taxon>
        <taxon>Pseudomonadati</taxon>
        <taxon>Spirochaetota</taxon>
        <taxon>Spirochaetia</taxon>
        <taxon>Spirochaetales</taxon>
        <taxon>Treponemataceae</taxon>
        <taxon>Treponema</taxon>
    </lineage>
</organism>
<protein>
    <submittedName>
        <fullName evidence="2">GTPase SAR1 family protein</fullName>
    </submittedName>
</protein>
<dbReference type="GO" id="GO:0030163">
    <property type="term" value="P:protein catabolic process"/>
    <property type="evidence" value="ECO:0007669"/>
    <property type="project" value="InterPro"/>
</dbReference>
<evidence type="ECO:0000313" key="3">
    <source>
        <dbReference type="Proteomes" id="UP000518887"/>
    </source>
</evidence>
<dbReference type="Gene3D" id="3.40.50.300">
    <property type="entry name" value="P-loop containing nucleotide triphosphate hydrolases"/>
    <property type="match status" value="1"/>
</dbReference>
<comment type="caution">
    <text evidence="2">The sequence shown here is derived from an EMBL/GenBank/DDBJ whole genome shotgun (WGS) entry which is preliminary data.</text>
</comment>